<evidence type="ECO:0000256" key="4">
    <source>
        <dbReference type="ARBA" id="ARBA00023136"/>
    </source>
</evidence>
<dbReference type="STRING" id="147828.A0A4S2L618"/>
<feature type="transmembrane region" description="Helical" evidence="6">
    <location>
        <begin position="63"/>
        <end position="84"/>
    </location>
</feature>
<reference evidence="8 9" key="1">
    <citation type="journal article" date="2019" name="BMC Genomics">
        <title>New insights from Opisthorchis felineus genome: update on genomics of the epidemiologically important liver flukes.</title>
        <authorList>
            <person name="Ershov N.I."/>
            <person name="Mordvinov V.A."/>
            <person name="Prokhortchouk E.B."/>
            <person name="Pakharukova M.Y."/>
            <person name="Gunbin K.V."/>
            <person name="Ustyantsev K."/>
            <person name="Genaev M.A."/>
            <person name="Blinov A.G."/>
            <person name="Mazur A."/>
            <person name="Boulygina E."/>
            <person name="Tsygankova S."/>
            <person name="Khrameeva E."/>
            <person name="Chekanov N."/>
            <person name="Fan G."/>
            <person name="Xiao A."/>
            <person name="Zhang H."/>
            <person name="Xu X."/>
            <person name="Yang H."/>
            <person name="Solovyev V."/>
            <person name="Lee S.M."/>
            <person name="Liu X."/>
            <person name="Afonnikov D.A."/>
            <person name="Skryabin K.G."/>
        </authorList>
    </citation>
    <scope>NUCLEOTIDE SEQUENCE [LARGE SCALE GENOMIC DNA]</scope>
    <source>
        <strain evidence="8">AK-0245</strain>
        <tissue evidence="8">Whole organism</tissue>
    </source>
</reference>
<evidence type="ECO:0000256" key="2">
    <source>
        <dbReference type="ARBA" id="ARBA00022692"/>
    </source>
</evidence>
<dbReference type="GO" id="GO:0000064">
    <property type="term" value="F:L-ornithine transmembrane transporter activity"/>
    <property type="evidence" value="ECO:0007669"/>
    <property type="project" value="TreeGrafter"/>
</dbReference>
<comment type="subcellular location">
    <subcellularLocation>
        <location evidence="1">Membrane</location>
        <topology evidence="1">Multi-pass membrane protein</topology>
    </subcellularLocation>
</comment>
<dbReference type="InterPro" id="IPR002293">
    <property type="entry name" value="AA/rel_permease1"/>
</dbReference>
<dbReference type="GO" id="GO:0061459">
    <property type="term" value="F:L-arginine transmembrane transporter activity"/>
    <property type="evidence" value="ECO:0007669"/>
    <property type="project" value="TreeGrafter"/>
</dbReference>
<evidence type="ECO:0000256" key="6">
    <source>
        <dbReference type="SAM" id="Phobius"/>
    </source>
</evidence>
<feature type="transmembrane region" description="Helical" evidence="6">
    <location>
        <begin position="598"/>
        <end position="619"/>
    </location>
</feature>
<dbReference type="PANTHER" id="PTHR43243:SF105">
    <property type="entry name" value="CATIONIC AMINO ACID TRANSPORTER C-TERMINAL DOMAIN-CONTAINING PROTEIN"/>
    <property type="match status" value="1"/>
</dbReference>
<keyword evidence="3 6" id="KW-1133">Transmembrane helix</keyword>
<dbReference type="EMBL" id="SJOL01009319">
    <property type="protein sequence ID" value="TGZ58181.1"/>
    <property type="molecule type" value="Genomic_DNA"/>
</dbReference>
<dbReference type="GO" id="GO:0015189">
    <property type="term" value="F:L-lysine transmembrane transporter activity"/>
    <property type="evidence" value="ECO:0007669"/>
    <property type="project" value="TreeGrafter"/>
</dbReference>
<evidence type="ECO:0000256" key="5">
    <source>
        <dbReference type="SAM" id="MobiDB-lite"/>
    </source>
</evidence>
<feature type="transmembrane region" description="Helical" evidence="6">
    <location>
        <begin position="325"/>
        <end position="351"/>
    </location>
</feature>
<dbReference type="GO" id="GO:0097638">
    <property type="term" value="P:L-arginine import across plasma membrane"/>
    <property type="evidence" value="ECO:0007669"/>
    <property type="project" value="TreeGrafter"/>
</dbReference>
<feature type="transmembrane region" description="Helical" evidence="6">
    <location>
        <begin position="569"/>
        <end position="592"/>
    </location>
</feature>
<dbReference type="Pfam" id="PF13520">
    <property type="entry name" value="AA_permease_2"/>
    <property type="match status" value="1"/>
</dbReference>
<feature type="transmembrane region" description="Helical" evidence="6">
    <location>
        <begin position="372"/>
        <end position="393"/>
    </location>
</feature>
<evidence type="ECO:0000313" key="9">
    <source>
        <dbReference type="Proteomes" id="UP000308267"/>
    </source>
</evidence>
<name>A0A4S2L618_OPIFE</name>
<comment type="caution">
    <text evidence="8">The sequence shown here is derived from an EMBL/GenBank/DDBJ whole genome shotgun (WGS) entry which is preliminary data.</text>
</comment>
<gene>
    <name evidence="8" type="ORF">CRM22_009692</name>
</gene>
<protein>
    <recommendedName>
        <fullName evidence="7">Cationic amino acid transporter C-terminal domain-containing protein</fullName>
    </recommendedName>
</protein>
<dbReference type="Pfam" id="PF13906">
    <property type="entry name" value="AA_permease_C"/>
    <property type="match status" value="1"/>
</dbReference>
<feature type="transmembrane region" description="Helical" evidence="6">
    <location>
        <begin position="156"/>
        <end position="179"/>
    </location>
</feature>
<feature type="transmembrane region" description="Helical" evidence="6">
    <location>
        <begin position="31"/>
        <end position="51"/>
    </location>
</feature>
<feature type="transmembrane region" description="Helical" evidence="6">
    <location>
        <begin position="235"/>
        <end position="261"/>
    </location>
</feature>
<evidence type="ECO:0000259" key="7">
    <source>
        <dbReference type="Pfam" id="PF13906"/>
    </source>
</evidence>
<feature type="transmembrane region" description="Helical" evidence="6">
    <location>
        <begin position="399"/>
        <end position="418"/>
    </location>
</feature>
<dbReference type="Proteomes" id="UP000308267">
    <property type="component" value="Unassembled WGS sequence"/>
</dbReference>
<keyword evidence="4 6" id="KW-0472">Membrane</keyword>
<dbReference type="Gene3D" id="1.20.1740.10">
    <property type="entry name" value="Amino acid/polyamine transporter I"/>
    <property type="match status" value="2"/>
</dbReference>
<feature type="transmembrane region" description="Helical" evidence="6">
    <location>
        <begin position="534"/>
        <end position="557"/>
    </location>
</feature>
<evidence type="ECO:0000313" key="8">
    <source>
        <dbReference type="EMBL" id="TGZ58181.1"/>
    </source>
</evidence>
<feature type="transmembrane region" description="Helical" evidence="6">
    <location>
        <begin position="273"/>
        <end position="305"/>
    </location>
</feature>
<feature type="region of interest" description="Disordered" evidence="5">
    <location>
        <begin position="627"/>
        <end position="650"/>
    </location>
</feature>
<feature type="transmembrane region" description="Helical" evidence="6">
    <location>
        <begin position="191"/>
        <end position="215"/>
    </location>
</feature>
<dbReference type="FunFam" id="1.20.1740.10:FF:000050">
    <property type="entry name" value="MGC157082 protein"/>
    <property type="match status" value="1"/>
</dbReference>
<keyword evidence="2 6" id="KW-0812">Transmembrane</keyword>
<evidence type="ECO:0000256" key="3">
    <source>
        <dbReference type="ARBA" id="ARBA00022989"/>
    </source>
</evidence>
<feature type="transmembrane region" description="Helical" evidence="6">
    <location>
        <begin position="510"/>
        <end position="528"/>
    </location>
</feature>
<dbReference type="OrthoDB" id="3900342at2759"/>
<sequence length="664" mass="72560">MLKRFFNNLSRKKLLTTSDVAKTQLLRCLSVVDLTALGIGSTLGAGVYVVVGGVARHDAGPSVIVSFLIAALSSVLSGLCYAEFGARVPKTGSAYIYSYVTVGELMAFITGWNLILQYLIGTSSVARAWSSNFDDLIDKKISNFFSQYMSMNVPGFAAYVDLFSFGITSIVTAILVFGARESSMFNNVFTLINLGVISYITITGLFRVNITNWRINPDNVPLNEVDRSQVGDGGFFPFGFSGVLRGAGTCFYSFVGFDIIATTGEEVRNPQRAIPIAIIVCLSVCFVAYASVSAVLTLMVPYYAIPPSAPLPYAFEQVGWSVARYVIAVGAVCALTTSLLGSIFPLPRILYAMSSDGLLFRFFGKISKRFKTPVLGTLISGLLAGVLSAVISLKDLVDMMSIGTLLAYSLVAVSVLILRGQQEILGVRNRKDQQLQQVSDNVLEVFTTEDGDIHLSETQNELNDYPATAKLGKVEIKSPKSLRHYIQLSLVPEQADPTPTSEWVNTMNTYLLFVTIGIVDLALAYFGGNDIVHSGGIFITVCVIVCIFGLLSILLCISLARQPENTSKVSFRTPGVPWVPAVSIFVNLHLMFQMSGTTWIYYSVWMLFGFTIYFSYGYWHSSERKHQEQHPPENSAPCNDRSKEVPEVGLTAPQLSVVGYTEVQ</sequence>
<dbReference type="PANTHER" id="PTHR43243">
    <property type="entry name" value="INNER MEMBRANE TRANSPORTER YGJI-RELATED"/>
    <property type="match status" value="1"/>
</dbReference>
<feature type="domain" description="Cationic amino acid transporter C-terminal" evidence="7">
    <location>
        <begin position="571"/>
        <end position="621"/>
    </location>
</feature>
<organism evidence="8 9">
    <name type="scientific">Opisthorchis felineus</name>
    <dbReference type="NCBI Taxonomy" id="147828"/>
    <lineage>
        <taxon>Eukaryota</taxon>
        <taxon>Metazoa</taxon>
        <taxon>Spiralia</taxon>
        <taxon>Lophotrochozoa</taxon>
        <taxon>Platyhelminthes</taxon>
        <taxon>Trematoda</taxon>
        <taxon>Digenea</taxon>
        <taxon>Opisthorchiida</taxon>
        <taxon>Opisthorchiata</taxon>
        <taxon>Opisthorchiidae</taxon>
        <taxon>Opisthorchis</taxon>
    </lineage>
</organism>
<proteinExistence type="predicted"/>
<feature type="transmembrane region" description="Helical" evidence="6">
    <location>
        <begin position="96"/>
        <end position="120"/>
    </location>
</feature>
<dbReference type="AlphaFoldDB" id="A0A4S2L618"/>
<keyword evidence="9" id="KW-1185">Reference proteome</keyword>
<dbReference type="GO" id="GO:0005886">
    <property type="term" value="C:plasma membrane"/>
    <property type="evidence" value="ECO:0007669"/>
    <property type="project" value="TreeGrafter"/>
</dbReference>
<accession>A0A4S2L618</accession>
<evidence type="ECO:0000256" key="1">
    <source>
        <dbReference type="ARBA" id="ARBA00004141"/>
    </source>
</evidence>
<dbReference type="InterPro" id="IPR029485">
    <property type="entry name" value="CAT_C"/>
</dbReference>